<keyword evidence="3" id="KW-1185">Reference proteome</keyword>
<dbReference type="EMBL" id="JACXVP010000004">
    <property type="protein sequence ID" value="KAG5612278.1"/>
    <property type="molecule type" value="Genomic_DNA"/>
</dbReference>
<accession>A0A9J5ZK37</accession>
<protein>
    <submittedName>
        <fullName evidence="2">Uncharacterized protein</fullName>
    </submittedName>
</protein>
<reference evidence="2 3" key="1">
    <citation type="submission" date="2020-09" db="EMBL/GenBank/DDBJ databases">
        <title>De no assembly of potato wild relative species, Solanum commersonii.</title>
        <authorList>
            <person name="Cho K."/>
        </authorList>
    </citation>
    <scope>NUCLEOTIDE SEQUENCE [LARGE SCALE GENOMIC DNA]</scope>
    <source>
        <strain evidence="2">LZ3.2</strain>
        <tissue evidence="2">Leaf</tissue>
    </source>
</reference>
<evidence type="ECO:0000256" key="1">
    <source>
        <dbReference type="SAM" id="Phobius"/>
    </source>
</evidence>
<gene>
    <name evidence="2" type="ORF">H5410_023559</name>
</gene>
<proteinExistence type="predicted"/>
<keyword evidence="1" id="KW-1133">Transmembrane helix</keyword>
<organism evidence="2 3">
    <name type="scientific">Solanum commersonii</name>
    <name type="common">Commerson's wild potato</name>
    <name type="synonym">Commerson's nightshade</name>
    <dbReference type="NCBI Taxonomy" id="4109"/>
    <lineage>
        <taxon>Eukaryota</taxon>
        <taxon>Viridiplantae</taxon>
        <taxon>Streptophyta</taxon>
        <taxon>Embryophyta</taxon>
        <taxon>Tracheophyta</taxon>
        <taxon>Spermatophyta</taxon>
        <taxon>Magnoliopsida</taxon>
        <taxon>eudicotyledons</taxon>
        <taxon>Gunneridae</taxon>
        <taxon>Pentapetalae</taxon>
        <taxon>asterids</taxon>
        <taxon>lamiids</taxon>
        <taxon>Solanales</taxon>
        <taxon>Solanaceae</taxon>
        <taxon>Solanoideae</taxon>
        <taxon>Solaneae</taxon>
        <taxon>Solanum</taxon>
    </lineage>
</organism>
<comment type="caution">
    <text evidence="2">The sequence shown here is derived from an EMBL/GenBank/DDBJ whole genome shotgun (WGS) entry which is preliminary data.</text>
</comment>
<keyword evidence="1" id="KW-0472">Membrane</keyword>
<dbReference type="Proteomes" id="UP000824120">
    <property type="component" value="Chromosome 4"/>
</dbReference>
<name>A0A9J5ZK37_SOLCO</name>
<feature type="transmembrane region" description="Helical" evidence="1">
    <location>
        <begin position="99"/>
        <end position="121"/>
    </location>
</feature>
<evidence type="ECO:0000313" key="3">
    <source>
        <dbReference type="Proteomes" id="UP000824120"/>
    </source>
</evidence>
<sequence>MPLETQKLTYEASTQLPASDRLCRSQSQPPPITIESLYDELTKDTIIQGIEKIATRGIHPEASEIILLVSDTTNSVASDTTSSVALALQHQIDILIQSWLTLIVATILLVVFGGLTFGFAMNITSIFPLLLASNLEEIHPEASEIILFASDTTNNVASDTTSSVALASQHQSTLLSQHLRNTSFDLNCSDVLIQSRLTLIVATILLERT</sequence>
<dbReference type="AlphaFoldDB" id="A0A9J5ZK37"/>
<evidence type="ECO:0000313" key="2">
    <source>
        <dbReference type="EMBL" id="KAG5612278.1"/>
    </source>
</evidence>
<keyword evidence="1" id="KW-0812">Transmembrane</keyword>